<keyword evidence="6" id="KW-1185">Reference proteome</keyword>
<dbReference type="Gene3D" id="3.40.50.1820">
    <property type="entry name" value="alpha/beta hydrolase"/>
    <property type="match status" value="1"/>
</dbReference>
<gene>
    <name evidence="5" type="ORF">BXZ70DRAFT_349603</name>
</gene>
<dbReference type="GO" id="GO:0016787">
    <property type="term" value="F:hydrolase activity"/>
    <property type="evidence" value="ECO:0007669"/>
    <property type="project" value="UniProtKB-KW"/>
</dbReference>
<reference evidence="5" key="1">
    <citation type="journal article" date="2021" name="New Phytol.">
        <title>Evolutionary innovations through gain and loss of genes in the ectomycorrhizal Boletales.</title>
        <authorList>
            <person name="Wu G."/>
            <person name="Miyauchi S."/>
            <person name="Morin E."/>
            <person name="Kuo A."/>
            <person name="Drula E."/>
            <person name="Varga T."/>
            <person name="Kohler A."/>
            <person name="Feng B."/>
            <person name="Cao Y."/>
            <person name="Lipzen A."/>
            <person name="Daum C."/>
            <person name="Hundley H."/>
            <person name="Pangilinan J."/>
            <person name="Johnson J."/>
            <person name="Barry K."/>
            <person name="LaButti K."/>
            <person name="Ng V."/>
            <person name="Ahrendt S."/>
            <person name="Min B."/>
            <person name="Choi I.G."/>
            <person name="Park H."/>
            <person name="Plett J.M."/>
            <person name="Magnuson J."/>
            <person name="Spatafora J.W."/>
            <person name="Nagy L.G."/>
            <person name="Henrissat B."/>
            <person name="Grigoriev I.V."/>
            <person name="Yang Z.L."/>
            <person name="Xu J."/>
            <person name="Martin F.M."/>
        </authorList>
    </citation>
    <scope>NUCLEOTIDE SEQUENCE</scope>
    <source>
        <strain evidence="5">KKN 215</strain>
    </source>
</reference>
<dbReference type="Proteomes" id="UP000813824">
    <property type="component" value="Unassembled WGS sequence"/>
</dbReference>
<dbReference type="PROSITE" id="PS00941">
    <property type="entry name" value="CARBOXYLESTERASE_B_2"/>
    <property type="match status" value="1"/>
</dbReference>
<dbReference type="EMBL" id="JAEVFJ010000025">
    <property type="protein sequence ID" value="KAH8094624.1"/>
    <property type="molecule type" value="Genomic_DNA"/>
</dbReference>
<proteinExistence type="inferred from homology"/>
<dbReference type="PANTHER" id="PTHR11559">
    <property type="entry name" value="CARBOXYLESTERASE"/>
    <property type="match status" value="1"/>
</dbReference>
<accession>A0A8K0XMX7</accession>
<evidence type="ECO:0000256" key="3">
    <source>
        <dbReference type="RuleBase" id="RU361235"/>
    </source>
</evidence>
<dbReference type="InterPro" id="IPR029058">
    <property type="entry name" value="AB_hydrolase_fold"/>
</dbReference>
<dbReference type="InterPro" id="IPR019819">
    <property type="entry name" value="Carboxylesterase_B_CS"/>
</dbReference>
<evidence type="ECO:0000256" key="1">
    <source>
        <dbReference type="ARBA" id="ARBA00005964"/>
    </source>
</evidence>
<evidence type="ECO:0000256" key="2">
    <source>
        <dbReference type="ARBA" id="ARBA00022801"/>
    </source>
</evidence>
<comment type="similarity">
    <text evidence="1 3">Belongs to the type-B carboxylesterase/lipase family.</text>
</comment>
<dbReference type="OrthoDB" id="408631at2759"/>
<dbReference type="EC" id="3.1.1.-" evidence="3"/>
<evidence type="ECO:0000313" key="6">
    <source>
        <dbReference type="Proteomes" id="UP000813824"/>
    </source>
</evidence>
<name>A0A8K0XMX7_9AGAR</name>
<dbReference type="InterPro" id="IPR019826">
    <property type="entry name" value="Carboxylesterase_B_AS"/>
</dbReference>
<feature type="signal peptide" evidence="3">
    <location>
        <begin position="1"/>
        <end position="29"/>
    </location>
</feature>
<dbReference type="SUPFAM" id="SSF53474">
    <property type="entry name" value="alpha/beta-Hydrolases"/>
    <property type="match status" value="1"/>
</dbReference>
<dbReference type="InterPro" id="IPR002018">
    <property type="entry name" value="CarbesteraseB"/>
</dbReference>
<keyword evidence="2 3" id="KW-0378">Hydrolase</keyword>
<dbReference type="InterPro" id="IPR050309">
    <property type="entry name" value="Type-B_Carboxylest/Lipase"/>
</dbReference>
<evidence type="ECO:0000259" key="4">
    <source>
        <dbReference type="Pfam" id="PF00135"/>
    </source>
</evidence>
<sequence length="549" mass="59314">MLSLYKRAYHGLLALFSFASTLLLSPVLAAQPPLQVKLTSGTFTGLSISNGTERWLGIPFAQPPVGRLRFKAPVAISHPSAAAKTAATFGNACPQIPSSGLGAPISEDCLFLNVWRPLNTKSSAKLPVLVWFYGGGFMDGAASSHSFDPTRIINRSATIGKPIIFVSVNYRVNSFGFLSSSHVSPEDLNAGFLDQRLALQFLQRNVAAFGGDPQKVTIWGQSAGAGGAETHVLFPATETLFRAAIFDSTTGPYKNAPPASVYDEPGKPFARLTEAAGCPLGPTSVACLQRVPFDTLLNISVAMTRATLNSQLWEPSVGPRGSLITARPSVQIANGKFLHVPILAGTNQNEGTTFTQSVKGLKTPPAQEDATLDSFIRRLLIDDSTVTDQLLAQIRALYPANSTTLGGPFNTGDSLFDRAEAWYTDNMYLGPRRMLFDKAASTNKLFGYFFTEFIPTNDITNGVFHGSELSLLFGPVPTPVEDDFANQLTDFYINFINDLNPGGAWPQFVPATKKVLQLKRGNITAITDDFLLDKTQFLTSARVLAEFQK</sequence>
<dbReference type="PROSITE" id="PS00122">
    <property type="entry name" value="CARBOXYLESTERASE_B_1"/>
    <property type="match status" value="1"/>
</dbReference>
<dbReference type="Pfam" id="PF00135">
    <property type="entry name" value="COesterase"/>
    <property type="match status" value="1"/>
</dbReference>
<evidence type="ECO:0000313" key="5">
    <source>
        <dbReference type="EMBL" id="KAH8094624.1"/>
    </source>
</evidence>
<organism evidence="5 6">
    <name type="scientific">Cristinia sonorae</name>
    <dbReference type="NCBI Taxonomy" id="1940300"/>
    <lineage>
        <taxon>Eukaryota</taxon>
        <taxon>Fungi</taxon>
        <taxon>Dikarya</taxon>
        <taxon>Basidiomycota</taxon>
        <taxon>Agaricomycotina</taxon>
        <taxon>Agaricomycetes</taxon>
        <taxon>Agaricomycetidae</taxon>
        <taxon>Agaricales</taxon>
        <taxon>Pleurotineae</taxon>
        <taxon>Stephanosporaceae</taxon>
        <taxon>Cristinia</taxon>
    </lineage>
</organism>
<protein>
    <recommendedName>
        <fullName evidence="3">Carboxylic ester hydrolase</fullName>
        <ecNumber evidence="3">3.1.1.-</ecNumber>
    </recommendedName>
</protein>
<feature type="domain" description="Carboxylesterase type B" evidence="4">
    <location>
        <begin position="35"/>
        <end position="522"/>
    </location>
</feature>
<comment type="caution">
    <text evidence="5">The sequence shown here is derived from an EMBL/GenBank/DDBJ whole genome shotgun (WGS) entry which is preliminary data.</text>
</comment>
<dbReference type="AlphaFoldDB" id="A0A8K0XMX7"/>
<feature type="chain" id="PRO_5035489836" description="Carboxylic ester hydrolase" evidence="3">
    <location>
        <begin position="30"/>
        <end position="549"/>
    </location>
</feature>
<keyword evidence="3" id="KW-0732">Signal</keyword>